<dbReference type="Pfam" id="PF03478">
    <property type="entry name" value="Beta-prop_KIB1-4"/>
    <property type="match status" value="1"/>
</dbReference>
<reference evidence="3" key="2">
    <citation type="submission" date="2025-08" db="UniProtKB">
        <authorList>
            <consortium name="RefSeq"/>
        </authorList>
    </citation>
    <scope>IDENTIFICATION</scope>
    <source>
        <tissue evidence="3">Leaf</tissue>
    </source>
</reference>
<dbReference type="OrthoDB" id="1106980at2759"/>
<evidence type="ECO:0000259" key="1">
    <source>
        <dbReference type="Pfam" id="PF03478"/>
    </source>
</evidence>
<keyword evidence="2" id="KW-1185">Reference proteome</keyword>
<gene>
    <name evidence="3" type="primary">LOC130508641</name>
</gene>
<sequence length="257" mass="29653">MNASLSTGLCLYLDKDIRKIVLPQRKALILSFLPVGSLYHLTSRLAFSAAPTSTSCVVIFYSRIPKTVFVIETWWPGEATWTTHRFKNSVLRRWEKCVFSNGVFYFLSTCGYLGVFHPCEATWNLLPVSPFLFTELDSPVFIMEHEGDIFVMCSRLNSNHMVFKLNMKQNVWEEKRDLGGLTVFASVPGSFIRACLSPEEMNRIYPSFTDFYLIYGTISHLPPRTNLSGSVAWVEPPQNYLDLLRLCHPFYFFFFFL</sequence>
<dbReference type="PANTHER" id="PTHR33127">
    <property type="entry name" value="TRANSMEMBRANE PROTEIN"/>
    <property type="match status" value="1"/>
</dbReference>
<name>A0A9W3D8M4_RAPSA</name>
<dbReference type="AlphaFoldDB" id="A0A9W3D8M4"/>
<dbReference type="KEGG" id="rsz:130508641"/>
<dbReference type="PANTHER" id="PTHR33127:SF5">
    <property type="entry name" value="TRANSMEMBRANE PROTEIN"/>
    <property type="match status" value="1"/>
</dbReference>
<evidence type="ECO:0000313" key="2">
    <source>
        <dbReference type="Proteomes" id="UP000504610"/>
    </source>
</evidence>
<organism evidence="2 3">
    <name type="scientific">Raphanus sativus</name>
    <name type="common">Radish</name>
    <name type="synonym">Raphanus raphanistrum var. sativus</name>
    <dbReference type="NCBI Taxonomy" id="3726"/>
    <lineage>
        <taxon>Eukaryota</taxon>
        <taxon>Viridiplantae</taxon>
        <taxon>Streptophyta</taxon>
        <taxon>Embryophyta</taxon>
        <taxon>Tracheophyta</taxon>
        <taxon>Spermatophyta</taxon>
        <taxon>Magnoliopsida</taxon>
        <taxon>eudicotyledons</taxon>
        <taxon>Gunneridae</taxon>
        <taxon>Pentapetalae</taxon>
        <taxon>rosids</taxon>
        <taxon>malvids</taxon>
        <taxon>Brassicales</taxon>
        <taxon>Brassicaceae</taxon>
        <taxon>Brassiceae</taxon>
        <taxon>Raphanus</taxon>
    </lineage>
</organism>
<dbReference type="GeneID" id="130508641"/>
<reference evidence="2" key="1">
    <citation type="journal article" date="2019" name="Database">
        <title>The radish genome database (RadishGD): an integrated information resource for radish genomics.</title>
        <authorList>
            <person name="Yu H.J."/>
            <person name="Baek S."/>
            <person name="Lee Y.J."/>
            <person name="Cho A."/>
            <person name="Mun J.H."/>
        </authorList>
    </citation>
    <scope>NUCLEOTIDE SEQUENCE [LARGE SCALE GENOMIC DNA]</scope>
    <source>
        <strain evidence="2">cv. WK10039</strain>
    </source>
</reference>
<dbReference type="Proteomes" id="UP000504610">
    <property type="component" value="Chromosome 2"/>
</dbReference>
<proteinExistence type="predicted"/>
<accession>A0A9W3D8M4</accession>
<feature type="domain" description="KIB1-4 beta-propeller" evidence="1">
    <location>
        <begin position="22"/>
        <end position="206"/>
    </location>
</feature>
<dbReference type="InterPro" id="IPR005174">
    <property type="entry name" value="KIB1-4_b-propeller"/>
</dbReference>
<protein>
    <submittedName>
        <fullName evidence="3">F-box/kelch-repeat protein At3g18720-like</fullName>
    </submittedName>
</protein>
<evidence type="ECO:0000313" key="3">
    <source>
        <dbReference type="RefSeq" id="XP_056860221.1"/>
    </source>
</evidence>
<dbReference type="RefSeq" id="XP_056860221.1">
    <property type="nucleotide sequence ID" value="XM_057004241.1"/>
</dbReference>